<keyword evidence="2" id="KW-0378">Hydrolase</keyword>
<evidence type="ECO:0000259" key="1">
    <source>
        <dbReference type="Pfam" id="PF01738"/>
    </source>
</evidence>
<dbReference type="PANTHER" id="PTHR46623">
    <property type="entry name" value="CARBOXYMETHYLENEBUTENOLIDASE-RELATED"/>
    <property type="match status" value="1"/>
</dbReference>
<accession>A0AA41XK26</accession>
<sequence>MPVWLHNTIALSRWAPAPPLLKRWSVAVPDITYLAPDGYIPGYLAIPDGDGPWPGVIVVQDVLGVTADLRRITDRVAREGYLALAPDLYWRRPKVKCLISTIRSHFSGSGAAYDDLIASRNHLATNDRCTGKVGLIGFCMGAGFCLQLAPLGLFDAAAPNYGLMPSNIDVLQRSCPVVASFGANDRIVARGTAARLEAVLADGDVPRDVKEYPNVGHSFMNEHDKPAVIRTIANIARMAYSESEAEDAWDRILTFFQKHLA</sequence>
<dbReference type="InterPro" id="IPR029058">
    <property type="entry name" value="AB_hydrolase_fold"/>
</dbReference>
<dbReference type="EMBL" id="JACKVH010000008">
    <property type="protein sequence ID" value="MCV7377848.1"/>
    <property type="molecule type" value="Genomic_DNA"/>
</dbReference>
<feature type="domain" description="Dienelactone hydrolase" evidence="1">
    <location>
        <begin position="40"/>
        <end position="259"/>
    </location>
</feature>
<dbReference type="InterPro" id="IPR051049">
    <property type="entry name" value="Dienelactone_hydrolase-like"/>
</dbReference>
<dbReference type="Pfam" id="PF01738">
    <property type="entry name" value="DLH"/>
    <property type="match status" value="1"/>
</dbReference>
<comment type="caution">
    <text evidence="2">The sequence shown here is derived from an EMBL/GenBank/DDBJ whole genome shotgun (WGS) entry which is preliminary data.</text>
</comment>
<dbReference type="GO" id="GO:0016787">
    <property type="term" value="F:hydrolase activity"/>
    <property type="evidence" value="ECO:0007669"/>
    <property type="project" value="UniProtKB-KW"/>
</dbReference>
<dbReference type="SUPFAM" id="SSF53474">
    <property type="entry name" value="alpha/beta-Hydrolases"/>
    <property type="match status" value="1"/>
</dbReference>
<evidence type="ECO:0000313" key="2">
    <source>
        <dbReference type="EMBL" id="MCV7377848.1"/>
    </source>
</evidence>
<proteinExistence type="predicted"/>
<dbReference type="AlphaFoldDB" id="A0AA41XK26"/>
<evidence type="ECO:0000313" key="3">
    <source>
        <dbReference type="Proteomes" id="UP001141650"/>
    </source>
</evidence>
<reference evidence="2" key="2">
    <citation type="journal article" date="2022" name="BMC Genomics">
        <title>Comparative genome analysis of mycobacteria focusing on tRNA and non-coding RNA.</title>
        <authorList>
            <person name="Behra P.R.K."/>
            <person name="Pettersson B.M.F."/>
            <person name="Ramesh M."/>
            <person name="Das S."/>
            <person name="Dasgupta S."/>
            <person name="Kirsebom L.A."/>
        </authorList>
    </citation>
    <scope>NUCLEOTIDE SEQUENCE</scope>
    <source>
        <strain evidence="2">CCUG 55640</strain>
    </source>
</reference>
<dbReference type="InterPro" id="IPR002925">
    <property type="entry name" value="Dienelactn_hydro"/>
</dbReference>
<gene>
    <name evidence="2" type="ORF">H7K38_04175</name>
</gene>
<dbReference type="PANTHER" id="PTHR46623:SF6">
    <property type="entry name" value="ALPHA_BETA-HYDROLASES SUPERFAMILY PROTEIN"/>
    <property type="match status" value="1"/>
</dbReference>
<dbReference type="Gene3D" id="3.40.50.1820">
    <property type="entry name" value="alpha/beta hydrolase"/>
    <property type="match status" value="1"/>
</dbReference>
<name>A0AA41XK26_9MYCO</name>
<reference evidence="2" key="1">
    <citation type="submission" date="2020-07" db="EMBL/GenBank/DDBJ databases">
        <authorList>
            <person name="Pettersson B.M.F."/>
            <person name="Behra P.R.K."/>
            <person name="Ramesh M."/>
            <person name="Das S."/>
            <person name="Dasgupta S."/>
            <person name="Kirsebom L.A."/>
        </authorList>
    </citation>
    <scope>NUCLEOTIDE SEQUENCE</scope>
    <source>
        <strain evidence="2">CCUG 55640</strain>
    </source>
</reference>
<protein>
    <submittedName>
        <fullName evidence="2">Dienelactone hydrolase family protein</fullName>
    </submittedName>
</protein>
<dbReference type="Proteomes" id="UP001141650">
    <property type="component" value="Unassembled WGS sequence"/>
</dbReference>
<organism evidence="2 3">
    <name type="scientific">Mycobacterium alsense</name>
    <dbReference type="NCBI Taxonomy" id="324058"/>
    <lineage>
        <taxon>Bacteria</taxon>
        <taxon>Bacillati</taxon>
        <taxon>Actinomycetota</taxon>
        <taxon>Actinomycetes</taxon>
        <taxon>Mycobacteriales</taxon>
        <taxon>Mycobacteriaceae</taxon>
        <taxon>Mycobacterium</taxon>
    </lineage>
</organism>